<feature type="domain" description="Type II/III secretion system secretin-like" evidence="3">
    <location>
        <begin position="303"/>
        <end position="434"/>
    </location>
</feature>
<feature type="signal peptide" evidence="2">
    <location>
        <begin position="1"/>
        <end position="19"/>
    </location>
</feature>
<dbReference type="EMBL" id="JAGSVG010000039">
    <property type="protein sequence ID" value="MBR8133278.1"/>
    <property type="molecule type" value="Genomic_DNA"/>
</dbReference>
<name>A0AA41EDU5_9BURK</name>
<dbReference type="Proteomes" id="UP000682266">
    <property type="component" value="Unassembled WGS sequence"/>
</dbReference>
<protein>
    <submittedName>
        <fullName evidence="4">Type II secretory pathway protein</fullName>
    </submittedName>
</protein>
<sequence>MNLKRLFTLVVMWPAIALADNPASIPVVPPLPTLASLEHPAETPLPVSASATPTQPMVQHSKGNSFDLRFATVSYVVDFVYENAVKTPHVIGPDVLADQRQVSFRYKAENGDLRRFLSAFLDSLGYVVTVRDGVDFIGKKPDADQPKGMREPFVYVPRYRKADYLMRLVQPLVGGRFTTQRGVSLTGAAALQGKGEIARSVPSESAAAMIDQSTDQLVFMGTPDEIEALQKVLPMVDVARGKVNLRAWVYEVNNTTQDQSGFALAVSLFGAAVGLNVNNGLSDPSASTVQLRAGNAVTLGIQALDADGRFKVLTRPNLTVLSGDRARLNVGQQVPTQGQVSYQGPSGAPVQSVVYQDAGVIFDVQPTVMRDTIELAVEEEISDFVRTSTGVNTSPTKNTRKLQTVTTLSDGEVAVIGGLLQSHDSLSSSGLSFLPKWAKGHGSLHDQTEIVLVLQVTKI</sequence>
<comment type="caution">
    <text evidence="4">The sequence shown here is derived from an EMBL/GenBank/DDBJ whole genome shotgun (WGS) entry which is preliminary data.</text>
</comment>
<gene>
    <name evidence="4" type="ORF">KDW93_30745</name>
</gene>
<accession>A0AA41EDU5</accession>
<evidence type="ECO:0000313" key="5">
    <source>
        <dbReference type="Proteomes" id="UP000682266"/>
    </source>
</evidence>
<dbReference type="PANTHER" id="PTHR30332:SF17">
    <property type="entry name" value="TYPE IV PILIATION SYSTEM PROTEIN DR_0774-RELATED"/>
    <property type="match status" value="1"/>
</dbReference>
<feature type="chain" id="PRO_5041384741" evidence="2">
    <location>
        <begin position="20"/>
        <end position="459"/>
    </location>
</feature>
<dbReference type="GO" id="GO:0009306">
    <property type="term" value="P:protein secretion"/>
    <property type="evidence" value="ECO:0007669"/>
    <property type="project" value="InterPro"/>
</dbReference>
<proteinExistence type="inferred from homology"/>
<dbReference type="PANTHER" id="PTHR30332">
    <property type="entry name" value="PROBABLE GENERAL SECRETION PATHWAY PROTEIN D"/>
    <property type="match status" value="1"/>
</dbReference>
<evidence type="ECO:0000256" key="1">
    <source>
        <dbReference type="RuleBase" id="RU004003"/>
    </source>
</evidence>
<dbReference type="Pfam" id="PF00263">
    <property type="entry name" value="Secretin"/>
    <property type="match status" value="1"/>
</dbReference>
<evidence type="ECO:0000259" key="3">
    <source>
        <dbReference type="Pfam" id="PF00263"/>
    </source>
</evidence>
<dbReference type="AlphaFoldDB" id="A0AA41EDU5"/>
<organism evidence="4 5">
    <name type="scientific">Burkholderia ambifaria</name>
    <dbReference type="NCBI Taxonomy" id="152480"/>
    <lineage>
        <taxon>Bacteria</taxon>
        <taxon>Pseudomonadati</taxon>
        <taxon>Pseudomonadota</taxon>
        <taxon>Betaproteobacteria</taxon>
        <taxon>Burkholderiales</taxon>
        <taxon>Burkholderiaceae</taxon>
        <taxon>Burkholderia</taxon>
        <taxon>Burkholderia cepacia complex</taxon>
    </lineage>
</organism>
<reference evidence="4" key="1">
    <citation type="submission" date="2021-04" db="EMBL/GenBank/DDBJ databases">
        <title>A collection of bacterial strains from the Burkholderia cepacia Research Laboratory and Repository.</title>
        <authorList>
            <person name="Lipuma J."/>
            <person name="Spilker T."/>
        </authorList>
    </citation>
    <scope>NUCLEOTIDE SEQUENCE</scope>
    <source>
        <strain evidence="4">AU36012</strain>
    </source>
</reference>
<dbReference type="InterPro" id="IPR050810">
    <property type="entry name" value="Bact_Secretion_Sys_Channel"/>
</dbReference>
<comment type="similarity">
    <text evidence="1">Belongs to the bacterial secretin family.</text>
</comment>
<evidence type="ECO:0000256" key="2">
    <source>
        <dbReference type="SAM" id="SignalP"/>
    </source>
</evidence>
<dbReference type="RefSeq" id="WP_176091339.1">
    <property type="nucleotide sequence ID" value="NZ_CADERF010000035.1"/>
</dbReference>
<evidence type="ECO:0000313" key="4">
    <source>
        <dbReference type="EMBL" id="MBR8133278.1"/>
    </source>
</evidence>
<keyword evidence="2" id="KW-0732">Signal</keyword>
<dbReference type="GO" id="GO:0015627">
    <property type="term" value="C:type II protein secretion system complex"/>
    <property type="evidence" value="ECO:0007669"/>
    <property type="project" value="TreeGrafter"/>
</dbReference>
<dbReference type="InterPro" id="IPR004846">
    <property type="entry name" value="T2SS/T3SS_dom"/>
</dbReference>